<dbReference type="InterPro" id="IPR027291">
    <property type="entry name" value="Glyco_hydro_38_N_sf"/>
</dbReference>
<sequence length="1213" mass="138455">MLKVLRRGSTRYLALSAILLTILLCLYYANYTGTQTGSPTVVTAPASAPDPVKLAAQQRKEEEAGDQSVLTAEARVAEADLLEPEPDTVITPDTCPAVPSAKTDVDTVEQFKKFEFQPYWMKSREYWDSNFEERYKLRKSKWPKLPLKVILVPHSHNDPGWVKTYESYYHYQTRNILNNMVEKLQHFRNMTFIWTEVSFFSQWWESAHPTKRRVVRKLLAEGRLEIMTGGWVMTDEATTHIYGMLDQLIEGHQWVKNNLGLTPKSGWSIDPFGHGSTVPYLLKMSGISGTIIQRIHYTWKQWLAERQMGDFLWRQNWDADGHTDLLTHNQPFDIYSIKHSCGPHPQVCLNFDFRKIPGEYTEYSLRAVPIDQYNVKQKAELLLEQYGRTGSLFPHNVVLMPLGDDFRFDHDIEWNQQYSNYKMLFDYINQNKDKYHAEVVFGTPSDYFAAVKERTQNFQTLKGDFFVYSDIFAEGRPAYWSGYFTTRPYWKILDRELEASLRSAEILYTVALNRARQHGFNKTIQLLERDYERITKARQSLALFQHHDAITGTSKSFVMHDYALKMFEGIQDTVFIQQRCAQMLLVKGASSGLSKEASGNTVFSNKPSQQFMNFLLPDIDRESYEKLPQKVPLVVPRNEPRRIVLFNSLAQQRQDVVKIRVTTPHIKVLDSDGNTIPYQVNPVWNLTHSTKIPSDLNKETGESGVDKVENVLQMARDLFEVIFVADLPPLSLVTYVVERVAEKNLQARSVVYCSSCGKNVDDASYVPPFEVKGMQTGDIQLENHRMKLLFDGRSGFLKAVTRKATGHTTQCGLQFAAYPSAQFHSGAYLFMPDPNSREVERDILGSIDGPNRHGLQIVITSGPIASDLSVIYSPILAHSVRIYHAAGPLSEGIYIENVIDFEAPPKNRETELFMRIVTDISNGDPPEFYSDLNGFQMQKRVKVERIGIEGNYFPITSMAYIQDSSRRLSLLVNHAQGAASWQPGWLEVMLDRRTLYDDSRGMGEGIVDNKRMLTKFWLLLEEVTSQESAATTETFSRPSLFAHHLSNSLLYPANLFVVEGITETPSTGHQHVDRSHHHHDVERDFIVNQKVVLLSRPFPCDVHLVNLRTLSDVSYTQFPSQSALMVVQRQGYACDVGTGITLPQCSLEVTSSNNAERSKNPAFHKRTFFSDLHVGSIVQTSLTGLHQIHKFQSLDSIEMSPMELLSLNVTFVL</sequence>
<evidence type="ECO:0000256" key="10">
    <source>
        <dbReference type="SAM" id="Phobius"/>
    </source>
</evidence>
<dbReference type="SUPFAM" id="SSF88713">
    <property type="entry name" value="Glycoside hydrolase/deacetylase"/>
    <property type="match status" value="1"/>
</dbReference>
<keyword evidence="10" id="KW-0472">Membrane</keyword>
<evidence type="ECO:0000256" key="3">
    <source>
        <dbReference type="ARBA" id="ARBA00022723"/>
    </source>
</evidence>
<dbReference type="GO" id="GO:0006491">
    <property type="term" value="P:N-glycan processing"/>
    <property type="evidence" value="ECO:0007669"/>
    <property type="project" value="TreeGrafter"/>
</dbReference>
<gene>
    <name evidence="12" type="ORF">Cfor_00222</name>
</gene>
<dbReference type="Pfam" id="PF01074">
    <property type="entry name" value="Glyco_hydro_38N"/>
    <property type="match status" value="1"/>
</dbReference>
<evidence type="ECO:0000256" key="9">
    <source>
        <dbReference type="RuleBase" id="RU361199"/>
    </source>
</evidence>
<reference evidence="13" key="1">
    <citation type="submission" date="2020-01" db="EMBL/GenBank/DDBJ databases">
        <title>Draft genome sequence of the Termite Coptotermes fromosanus.</title>
        <authorList>
            <person name="Itakura S."/>
            <person name="Yosikawa Y."/>
            <person name="Umezawa K."/>
        </authorList>
    </citation>
    <scope>NUCLEOTIDE SEQUENCE [LARGE SCALE GENOMIC DNA]</scope>
</reference>
<evidence type="ECO:0000256" key="6">
    <source>
        <dbReference type="ARBA" id="ARBA00023295"/>
    </source>
</evidence>
<dbReference type="EC" id="3.2.1.-" evidence="9"/>
<dbReference type="InterPro" id="IPR037094">
    <property type="entry name" value="Glyco_hydro_38_cen_sf"/>
</dbReference>
<evidence type="ECO:0000256" key="8">
    <source>
        <dbReference type="ARBA" id="ARBA00093232"/>
    </source>
</evidence>
<dbReference type="InterPro" id="IPR050843">
    <property type="entry name" value="Glycosyl_Hydrlase_38"/>
</dbReference>
<proteinExistence type="inferred from homology"/>
<dbReference type="Gene3D" id="2.60.40.1180">
    <property type="entry name" value="Golgi alpha-mannosidase II"/>
    <property type="match status" value="1"/>
</dbReference>
<name>A0A6L2P9W0_COPFO</name>
<evidence type="ECO:0000313" key="12">
    <source>
        <dbReference type="EMBL" id="GFG29153.1"/>
    </source>
</evidence>
<dbReference type="GO" id="GO:0030246">
    <property type="term" value="F:carbohydrate binding"/>
    <property type="evidence" value="ECO:0007669"/>
    <property type="project" value="InterPro"/>
</dbReference>
<comment type="similarity">
    <text evidence="1 9">Belongs to the glycosyl hydrolase 38 family.</text>
</comment>
<protein>
    <recommendedName>
        <fullName evidence="9">Alpha-mannosidase</fullName>
        <ecNumber evidence="9">3.2.1.-</ecNumber>
    </recommendedName>
</protein>
<dbReference type="Pfam" id="PF07748">
    <property type="entry name" value="Glyco_hydro_38C"/>
    <property type="match status" value="1"/>
</dbReference>
<dbReference type="Pfam" id="PF09261">
    <property type="entry name" value="Alpha-mann_mid"/>
    <property type="match status" value="1"/>
</dbReference>
<evidence type="ECO:0000256" key="7">
    <source>
        <dbReference type="ARBA" id="ARBA00059516"/>
    </source>
</evidence>
<organism evidence="12 13">
    <name type="scientific">Coptotermes formosanus</name>
    <name type="common">Formosan subterranean termite</name>
    <dbReference type="NCBI Taxonomy" id="36987"/>
    <lineage>
        <taxon>Eukaryota</taxon>
        <taxon>Metazoa</taxon>
        <taxon>Ecdysozoa</taxon>
        <taxon>Arthropoda</taxon>
        <taxon>Hexapoda</taxon>
        <taxon>Insecta</taxon>
        <taxon>Pterygota</taxon>
        <taxon>Neoptera</taxon>
        <taxon>Polyneoptera</taxon>
        <taxon>Dictyoptera</taxon>
        <taxon>Blattodea</taxon>
        <taxon>Blattoidea</taxon>
        <taxon>Termitoidae</taxon>
        <taxon>Rhinotermitidae</taxon>
        <taxon>Coptotermes</taxon>
    </lineage>
</organism>
<comment type="cofactor">
    <cofactor evidence="9">
        <name>Zn(2+)</name>
        <dbReference type="ChEBI" id="CHEBI:29105"/>
    </cofactor>
    <text evidence="9">Binds 1 zinc ion per subunit.</text>
</comment>
<dbReference type="Gene3D" id="1.20.1270.50">
    <property type="entry name" value="Glycoside hydrolase family 38, central domain"/>
    <property type="match status" value="1"/>
</dbReference>
<dbReference type="InterPro" id="IPR011013">
    <property type="entry name" value="Gal_mutarotase_sf_dom"/>
</dbReference>
<dbReference type="EMBL" id="BLKM01000118">
    <property type="protein sequence ID" value="GFG29153.1"/>
    <property type="molecule type" value="Genomic_DNA"/>
</dbReference>
<comment type="function">
    <text evidence="7">Catalyzes the first committed step in the biosynthesis of complex N-glycans. It controls conversion of high mannose to complex N-glycans; the final hydrolytic step in the N-glycan maturation pathway.</text>
</comment>
<dbReference type="CDD" id="cd10809">
    <property type="entry name" value="GH38N_AMII_GMII_SfManIII_like"/>
    <property type="match status" value="1"/>
</dbReference>
<feature type="transmembrane region" description="Helical" evidence="10">
    <location>
        <begin position="12"/>
        <end position="29"/>
    </location>
</feature>
<dbReference type="InterPro" id="IPR013780">
    <property type="entry name" value="Glyco_hydro_b"/>
</dbReference>
<dbReference type="GO" id="GO:0000139">
    <property type="term" value="C:Golgi membrane"/>
    <property type="evidence" value="ECO:0007669"/>
    <property type="project" value="TreeGrafter"/>
</dbReference>
<dbReference type="OrthoDB" id="10261055at2759"/>
<dbReference type="FunCoup" id="A0A6L2P9W0">
    <property type="interactions" value="124"/>
</dbReference>
<evidence type="ECO:0000256" key="4">
    <source>
        <dbReference type="ARBA" id="ARBA00022801"/>
    </source>
</evidence>
<dbReference type="InterPro" id="IPR000602">
    <property type="entry name" value="Glyco_hydro_38_N"/>
</dbReference>
<dbReference type="SUPFAM" id="SSF88688">
    <property type="entry name" value="Families 57/38 glycoside transferase middle domain"/>
    <property type="match status" value="1"/>
</dbReference>
<dbReference type="FunFam" id="1.20.1270.50:FF:000001">
    <property type="entry name" value="Alpha-mannosidase"/>
    <property type="match status" value="1"/>
</dbReference>
<comment type="caution">
    <text evidence="12">The sequence shown here is derived from an EMBL/GenBank/DDBJ whole genome shotgun (WGS) entry which is preliminary data.</text>
</comment>
<keyword evidence="5 9" id="KW-0862">Zinc</keyword>
<dbReference type="SUPFAM" id="SSF74650">
    <property type="entry name" value="Galactose mutarotase-like"/>
    <property type="match status" value="1"/>
</dbReference>
<comment type="catalytic activity">
    <reaction evidence="8">
        <text>N(4)-{beta-D-GlcNAc-(1-&gt;2)-alpha-D-Man-(1-&gt;3)-[alpha-D-Man-(1-&gt;3)-[alpha-D-Man-(1-&gt;6)]-alpha-D-Man-(1-&gt;6)]-beta-D-Man-(1-&gt;4)-beta-D-GlcNAc-(1-&gt;4)-beta-D-GlcNAc}-L-asparaginyl-[protein] + 2 H2O = 2 alpha-D-mannopyranose + an N(4)-{beta-D-GlcNAc-(1-&gt;2)-alpha-D-Man-(1-&gt;3)-[alpha-D-Man-(1-&gt;6)]-beta-D-Man-(1-&gt;4)-beta-D-GlcNAc-(1-&gt;4)-beta-D-GlcNAc}-L-asparaginyl-[protein]</text>
        <dbReference type="Rhea" id="RHEA:56052"/>
        <dbReference type="Rhea" id="RHEA-COMP:14368"/>
        <dbReference type="Rhea" id="RHEA-COMP:14369"/>
        <dbReference type="ChEBI" id="CHEBI:15377"/>
        <dbReference type="ChEBI" id="CHEBI:28729"/>
        <dbReference type="ChEBI" id="CHEBI:60615"/>
        <dbReference type="ChEBI" id="CHEBI:60625"/>
        <dbReference type="EC" id="3.2.1.114"/>
    </reaction>
</comment>
<dbReference type="InterPro" id="IPR011330">
    <property type="entry name" value="Glyco_hydro/deAcase_b/a-brl"/>
</dbReference>
<dbReference type="Proteomes" id="UP000502823">
    <property type="component" value="Unassembled WGS sequence"/>
</dbReference>
<dbReference type="InParanoid" id="A0A6L2P9W0"/>
<evidence type="ECO:0000256" key="2">
    <source>
        <dbReference type="ARBA" id="ARBA00011748"/>
    </source>
</evidence>
<dbReference type="InterPro" id="IPR015341">
    <property type="entry name" value="Glyco_hydro_38_cen"/>
</dbReference>
<accession>A0A6L2P9W0</accession>
<dbReference type="InterPro" id="IPR011682">
    <property type="entry name" value="Glyco_hydro_38_C"/>
</dbReference>
<evidence type="ECO:0000259" key="11">
    <source>
        <dbReference type="SMART" id="SM00872"/>
    </source>
</evidence>
<dbReference type="PANTHER" id="PTHR11607:SF70">
    <property type="entry name" value="ALPHA-MANNOSIDASE"/>
    <property type="match status" value="1"/>
</dbReference>
<dbReference type="SMART" id="SM00872">
    <property type="entry name" value="Alpha-mann_mid"/>
    <property type="match status" value="1"/>
</dbReference>
<dbReference type="Gene3D" id="2.70.98.30">
    <property type="entry name" value="Golgi alpha-mannosidase II, domain 4"/>
    <property type="match status" value="1"/>
</dbReference>
<keyword evidence="10" id="KW-0812">Transmembrane</keyword>
<keyword evidence="3 9" id="KW-0479">Metal-binding</keyword>
<keyword evidence="6 9" id="KW-0326">Glycosidase</keyword>
<dbReference type="GO" id="GO:0006013">
    <property type="term" value="P:mannose metabolic process"/>
    <property type="evidence" value="ECO:0007669"/>
    <property type="project" value="InterPro"/>
</dbReference>
<evidence type="ECO:0000256" key="1">
    <source>
        <dbReference type="ARBA" id="ARBA00009792"/>
    </source>
</evidence>
<dbReference type="GO" id="GO:0004572">
    <property type="term" value="F:mannosyl-oligosaccharide 1,3-1,6-alpha-mannosidase activity"/>
    <property type="evidence" value="ECO:0007669"/>
    <property type="project" value="UniProtKB-EC"/>
</dbReference>
<dbReference type="PANTHER" id="PTHR11607">
    <property type="entry name" value="ALPHA-MANNOSIDASE"/>
    <property type="match status" value="1"/>
</dbReference>
<dbReference type="Gene3D" id="3.20.110.10">
    <property type="entry name" value="Glycoside hydrolase 38, N terminal domain"/>
    <property type="match status" value="1"/>
</dbReference>
<dbReference type="GO" id="GO:0046872">
    <property type="term" value="F:metal ion binding"/>
    <property type="evidence" value="ECO:0007669"/>
    <property type="project" value="UniProtKB-KW"/>
</dbReference>
<dbReference type="AlphaFoldDB" id="A0A6L2P9W0"/>
<keyword evidence="4 9" id="KW-0378">Hydrolase</keyword>
<feature type="domain" description="Glycoside hydrolase family 38 central" evidence="11">
    <location>
        <begin position="478"/>
        <end position="566"/>
    </location>
</feature>
<dbReference type="FunFam" id="3.20.110.10:FF:000007">
    <property type="entry name" value="Alpha-mannosidase"/>
    <property type="match status" value="1"/>
</dbReference>
<evidence type="ECO:0000313" key="13">
    <source>
        <dbReference type="Proteomes" id="UP000502823"/>
    </source>
</evidence>
<dbReference type="InterPro" id="IPR028995">
    <property type="entry name" value="Glyco_hydro_57/38_cen_sf"/>
</dbReference>
<comment type="subunit">
    <text evidence="2">Homodimer; disulfide-linked.</text>
</comment>
<keyword evidence="10" id="KW-1133">Transmembrane helix</keyword>
<evidence type="ECO:0000256" key="5">
    <source>
        <dbReference type="ARBA" id="ARBA00022833"/>
    </source>
</evidence>
<keyword evidence="13" id="KW-1185">Reference proteome</keyword>